<feature type="compositionally biased region" description="Low complexity" evidence="1">
    <location>
        <begin position="187"/>
        <end position="199"/>
    </location>
</feature>
<comment type="caution">
    <text evidence="2">The sequence shown here is derived from an EMBL/GenBank/DDBJ whole genome shotgun (WGS) entry which is preliminary data.</text>
</comment>
<sequence>MEATFQFNQMDVNKGRSKAKSRSVKSSSRKTPMEDARVSPHPPRSVPTNFDVNSESVLIHGNISRAEPIPSGRNRNLSMPIQKLVQSSQRRGVGNMPKPLQGAMNSYLHIKSFLGQENTIGRLGIWSPLSCKDKVKKIKNWLKNQRLLSIYQKKELEMTPALETEGPVASTSSKPTPEVSKEKPKGPQKNQKGPKNNQGKGKGKANWHRPYPQGYRIPKLELSAIDSVFNMARTLMEFTVKEQERMKRTFPC</sequence>
<dbReference type="Proteomes" id="UP000765509">
    <property type="component" value="Unassembled WGS sequence"/>
</dbReference>
<evidence type="ECO:0000313" key="3">
    <source>
        <dbReference type="Proteomes" id="UP000765509"/>
    </source>
</evidence>
<name>A0A9Q3DPA5_9BASI</name>
<proteinExistence type="predicted"/>
<gene>
    <name evidence="2" type="ORF">O181_045387</name>
</gene>
<dbReference type="AlphaFoldDB" id="A0A9Q3DPA5"/>
<evidence type="ECO:0000313" key="2">
    <source>
        <dbReference type="EMBL" id="MBW0505672.1"/>
    </source>
</evidence>
<feature type="region of interest" description="Disordered" evidence="1">
    <location>
        <begin position="161"/>
        <end position="211"/>
    </location>
</feature>
<accession>A0A9Q3DPA5</accession>
<keyword evidence="3" id="KW-1185">Reference proteome</keyword>
<feature type="compositionally biased region" description="Polar residues" evidence="1">
    <location>
        <begin position="1"/>
        <end position="11"/>
    </location>
</feature>
<protein>
    <submittedName>
        <fullName evidence="2">Uncharacterized protein</fullName>
    </submittedName>
</protein>
<evidence type="ECO:0000256" key="1">
    <source>
        <dbReference type="SAM" id="MobiDB-lite"/>
    </source>
</evidence>
<organism evidence="2 3">
    <name type="scientific">Austropuccinia psidii MF-1</name>
    <dbReference type="NCBI Taxonomy" id="1389203"/>
    <lineage>
        <taxon>Eukaryota</taxon>
        <taxon>Fungi</taxon>
        <taxon>Dikarya</taxon>
        <taxon>Basidiomycota</taxon>
        <taxon>Pucciniomycotina</taxon>
        <taxon>Pucciniomycetes</taxon>
        <taxon>Pucciniales</taxon>
        <taxon>Sphaerophragmiaceae</taxon>
        <taxon>Austropuccinia</taxon>
    </lineage>
</organism>
<feature type="region of interest" description="Disordered" evidence="1">
    <location>
        <begin position="1"/>
        <end position="50"/>
    </location>
</feature>
<dbReference type="EMBL" id="AVOT02018627">
    <property type="protein sequence ID" value="MBW0505672.1"/>
    <property type="molecule type" value="Genomic_DNA"/>
</dbReference>
<reference evidence="2" key="1">
    <citation type="submission" date="2021-03" db="EMBL/GenBank/DDBJ databases">
        <title>Draft genome sequence of rust myrtle Austropuccinia psidii MF-1, a brazilian biotype.</title>
        <authorList>
            <person name="Quecine M.C."/>
            <person name="Pachon D.M.R."/>
            <person name="Bonatelli M.L."/>
            <person name="Correr F.H."/>
            <person name="Franceschini L.M."/>
            <person name="Leite T.F."/>
            <person name="Margarido G.R.A."/>
            <person name="Almeida C.A."/>
            <person name="Ferrarezi J.A."/>
            <person name="Labate C.A."/>
        </authorList>
    </citation>
    <scope>NUCLEOTIDE SEQUENCE</scope>
    <source>
        <strain evidence="2">MF-1</strain>
    </source>
</reference>